<feature type="transmembrane region" description="Helical" evidence="5">
    <location>
        <begin position="138"/>
        <end position="157"/>
    </location>
</feature>
<feature type="transmembrane region" description="Helical" evidence="5">
    <location>
        <begin position="51"/>
        <end position="76"/>
    </location>
</feature>
<evidence type="ECO:0008006" key="8">
    <source>
        <dbReference type="Google" id="ProtNLM"/>
    </source>
</evidence>
<name>A0ABR2PY07_9ROSI</name>
<evidence type="ECO:0000256" key="1">
    <source>
        <dbReference type="ARBA" id="ARBA00004141"/>
    </source>
</evidence>
<dbReference type="InterPro" id="IPR018499">
    <property type="entry name" value="Tetraspanin/Peripherin"/>
</dbReference>
<gene>
    <name evidence="6" type="ORF">V6N11_033414</name>
</gene>
<protein>
    <recommendedName>
        <fullName evidence="8">Tetraspanin-19</fullName>
    </recommendedName>
</protein>
<evidence type="ECO:0000256" key="2">
    <source>
        <dbReference type="ARBA" id="ARBA00022692"/>
    </source>
</evidence>
<accession>A0ABR2PY07</accession>
<organism evidence="6 7">
    <name type="scientific">Hibiscus sabdariffa</name>
    <name type="common">roselle</name>
    <dbReference type="NCBI Taxonomy" id="183260"/>
    <lineage>
        <taxon>Eukaryota</taxon>
        <taxon>Viridiplantae</taxon>
        <taxon>Streptophyta</taxon>
        <taxon>Embryophyta</taxon>
        <taxon>Tracheophyta</taxon>
        <taxon>Spermatophyta</taxon>
        <taxon>Magnoliopsida</taxon>
        <taxon>eudicotyledons</taxon>
        <taxon>Gunneridae</taxon>
        <taxon>Pentapetalae</taxon>
        <taxon>rosids</taxon>
        <taxon>malvids</taxon>
        <taxon>Malvales</taxon>
        <taxon>Malvaceae</taxon>
        <taxon>Malvoideae</taxon>
        <taxon>Hibiscus</taxon>
    </lineage>
</organism>
<keyword evidence="3 5" id="KW-1133">Transmembrane helix</keyword>
<dbReference type="EMBL" id="JBBPBN010000049">
    <property type="protein sequence ID" value="KAK8993313.1"/>
    <property type="molecule type" value="Genomic_DNA"/>
</dbReference>
<reference evidence="6 7" key="1">
    <citation type="journal article" date="2024" name="G3 (Bethesda)">
        <title>Genome assembly of Hibiscus sabdariffa L. provides insights into metabolisms of medicinal natural products.</title>
        <authorList>
            <person name="Kim T."/>
        </authorList>
    </citation>
    <scope>NUCLEOTIDE SEQUENCE [LARGE SCALE GENOMIC DNA]</scope>
    <source>
        <strain evidence="6">TK-2024</strain>
        <tissue evidence="6">Old leaves</tissue>
    </source>
</reference>
<evidence type="ECO:0000313" key="7">
    <source>
        <dbReference type="Proteomes" id="UP001396334"/>
    </source>
</evidence>
<feature type="transmembrane region" description="Helical" evidence="5">
    <location>
        <begin position="83"/>
        <end position="106"/>
    </location>
</feature>
<comment type="caution">
    <text evidence="6">The sequence shown here is derived from an EMBL/GenBank/DDBJ whole genome shotgun (WGS) entry which is preliminary data.</text>
</comment>
<keyword evidence="4 5" id="KW-0472">Membrane</keyword>
<feature type="transmembrane region" description="Helical" evidence="5">
    <location>
        <begin position="12"/>
        <end position="35"/>
    </location>
</feature>
<comment type="subcellular location">
    <subcellularLocation>
        <location evidence="1">Membrane</location>
        <topology evidence="1">Multi-pass membrane protein</topology>
    </subcellularLocation>
</comment>
<keyword evidence="7" id="KW-1185">Reference proteome</keyword>
<dbReference type="Proteomes" id="UP001396334">
    <property type="component" value="Unassembled WGS sequence"/>
</dbReference>
<dbReference type="Pfam" id="PF00335">
    <property type="entry name" value="Tetraspanin"/>
    <property type="match status" value="1"/>
</dbReference>
<proteinExistence type="predicted"/>
<sequence>MMRLVRSSTQSLLKLVNSLIGMVGMAMILYSIWLIRVSGDFPFQGSPHSDSWFICTLLGLGVSLCLITCSGHVAAATANGCCLYLYMAFLFLPTMLEAGVITDVLLNRSWEKDFPGDPTGSFNTFKHFIRSNLEFCRWIGLCVVFIQGLCVVLAMLLKAMRPYLYYESDDDIHPERIPLFHNDVHPTYVY</sequence>
<evidence type="ECO:0000256" key="3">
    <source>
        <dbReference type="ARBA" id="ARBA00022989"/>
    </source>
</evidence>
<evidence type="ECO:0000256" key="4">
    <source>
        <dbReference type="ARBA" id="ARBA00023136"/>
    </source>
</evidence>
<keyword evidence="2 5" id="KW-0812">Transmembrane</keyword>
<evidence type="ECO:0000256" key="5">
    <source>
        <dbReference type="SAM" id="Phobius"/>
    </source>
</evidence>
<evidence type="ECO:0000313" key="6">
    <source>
        <dbReference type="EMBL" id="KAK8993313.1"/>
    </source>
</evidence>